<name>A0A4C1VVS5_EUMVA</name>
<dbReference type="GO" id="GO:0004715">
    <property type="term" value="F:non-membrane spanning protein tyrosine kinase activity"/>
    <property type="evidence" value="ECO:0007669"/>
    <property type="project" value="UniProtKB-EC"/>
</dbReference>
<dbReference type="PANTHER" id="PTHR24418">
    <property type="entry name" value="TYROSINE-PROTEIN KINASE"/>
    <property type="match status" value="1"/>
</dbReference>
<accession>A0A4C1VVS5</accession>
<dbReference type="InterPro" id="IPR011009">
    <property type="entry name" value="Kinase-like_dom_sf"/>
</dbReference>
<gene>
    <name evidence="12" type="primary">Tnk2</name>
    <name evidence="12" type="ORF">EVAR_27206_1</name>
</gene>
<dbReference type="CDD" id="cd09539">
    <property type="entry name" value="SAM_TNK-like"/>
    <property type="match status" value="1"/>
</dbReference>
<dbReference type="InterPro" id="IPR036028">
    <property type="entry name" value="SH3-like_dom_sf"/>
</dbReference>
<feature type="domain" description="Protein kinase" evidence="11">
    <location>
        <begin position="113"/>
        <end position="375"/>
    </location>
</feature>
<dbReference type="PROSITE" id="PS00109">
    <property type="entry name" value="PROTEIN_KINASE_TYR"/>
    <property type="match status" value="1"/>
</dbReference>
<dbReference type="InterPro" id="IPR001245">
    <property type="entry name" value="Ser-Thr/Tyr_kinase_cat_dom"/>
</dbReference>
<feature type="compositionally biased region" description="Low complexity" evidence="10">
    <location>
        <begin position="475"/>
        <end position="485"/>
    </location>
</feature>
<reference evidence="12 13" key="1">
    <citation type="journal article" date="2019" name="Commun. Biol.">
        <title>The bagworm genome reveals a unique fibroin gene that provides high tensile strength.</title>
        <authorList>
            <person name="Kono N."/>
            <person name="Nakamura H."/>
            <person name="Ohtoshi R."/>
            <person name="Tomita M."/>
            <person name="Numata K."/>
            <person name="Arakawa K."/>
        </authorList>
    </citation>
    <scope>NUCLEOTIDE SEQUENCE [LARGE SCALE GENOMIC DNA]</scope>
</reference>
<dbReference type="SMART" id="SM00219">
    <property type="entry name" value="TyrKc"/>
    <property type="match status" value="1"/>
</dbReference>
<dbReference type="InterPro" id="IPR055175">
    <property type="entry name" value="ACK/TNK-like_SAM"/>
</dbReference>
<dbReference type="FunFam" id="1.10.510.10:FF:000080">
    <property type="entry name" value="Putative activated CDC42 kinase 1"/>
    <property type="match status" value="1"/>
</dbReference>
<feature type="binding site" evidence="9">
    <location>
        <position position="147"/>
    </location>
    <ligand>
        <name>ATP</name>
        <dbReference type="ChEBI" id="CHEBI:30616"/>
    </ligand>
</feature>
<dbReference type="AlphaFoldDB" id="A0A4C1VVS5"/>
<evidence type="ECO:0000313" key="13">
    <source>
        <dbReference type="Proteomes" id="UP000299102"/>
    </source>
</evidence>
<evidence type="ECO:0000313" key="12">
    <source>
        <dbReference type="EMBL" id="GBP42853.1"/>
    </source>
</evidence>
<dbReference type="Pfam" id="PF22931">
    <property type="entry name" value="SAM_TNK"/>
    <property type="match status" value="1"/>
</dbReference>
<evidence type="ECO:0000256" key="8">
    <source>
        <dbReference type="ARBA" id="ARBA00047899"/>
    </source>
</evidence>
<comment type="catalytic activity">
    <reaction evidence="8">
        <text>L-threonyl-[protein] + ATP = O-phospho-L-threonyl-[protein] + ADP + H(+)</text>
        <dbReference type="Rhea" id="RHEA:46608"/>
        <dbReference type="Rhea" id="RHEA-COMP:11060"/>
        <dbReference type="Rhea" id="RHEA-COMP:11605"/>
        <dbReference type="ChEBI" id="CHEBI:15378"/>
        <dbReference type="ChEBI" id="CHEBI:30013"/>
        <dbReference type="ChEBI" id="CHEBI:30616"/>
        <dbReference type="ChEBI" id="CHEBI:61977"/>
        <dbReference type="ChEBI" id="CHEBI:456216"/>
        <dbReference type="EC" id="2.7.11.1"/>
    </reaction>
</comment>
<keyword evidence="5 12" id="KW-0418">Kinase</keyword>
<evidence type="ECO:0000256" key="10">
    <source>
        <dbReference type="SAM" id="MobiDB-lite"/>
    </source>
</evidence>
<dbReference type="InterPro" id="IPR020635">
    <property type="entry name" value="Tyr_kinase_cat_dom"/>
</dbReference>
<proteinExistence type="predicted"/>
<dbReference type="EC" id="2.7.10.2" evidence="1"/>
<dbReference type="OrthoDB" id="635774at2759"/>
<evidence type="ECO:0000256" key="9">
    <source>
        <dbReference type="PROSITE-ProRule" id="PRU10141"/>
    </source>
</evidence>
<keyword evidence="3" id="KW-0808">Transferase</keyword>
<feature type="region of interest" description="Disordered" evidence="10">
    <location>
        <begin position="463"/>
        <end position="485"/>
    </location>
</feature>
<keyword evidence="4 9" id="KW-0547">Nucleotide-binding</keyword>
<dbReference type="Pfam" id="PF00018">
    <property type="entry name" value="SH3_1"/>
    <property type="match status" value="1"/>
</dbReference>
<dbReference type="GO" id="GO:0005524">
    <property type="term" value="F:ATP binding"/>
    <property type="evidence" value="ECO:0007669"/>
    <property type="project" value="UniProtKB-UniRule"/>
</dbReference>
<dbReference type="PROSITE" id="PS00107">
    <property type="entry name" value="PROTEIN_KINASE_ATP"/>
    <property type="match status" value="1"/>
</dbReference>
<evidence type="ECO:0000256" key="5">
    <source>
        <dbReference type="ARBA" id="ARBA00022777"/>
    </source>
</evidence>
<dbReference type="EMBL" id="BGZK01000425">
    <property type="protein sequence ID" value="GBP42853.1"/>
    <property type="molecule type" value="Genomic_DNA"/>
</dbReference>
<comment type="caution">
    <text evidence="12">The sequence shown here is derived from an EMBL/GenBank/DDBJ whole genome shotgun (WGS) entry which is preliminary data.</text>
</comment>
<dbReference type="Proteomes" id="UP000299102">
    <property type="component" value="Unassembled WGS sequence"/>
</dbReference>
<dbReference type="SUPFAM" id="SSF56112">
    <property type="entry name" value="Protein kinase-like (PK-like)"/>
    <property type="match status" value="1"/>
</dbReference>
<dbReference type="Gene3D" id="3.30.200.20">
    <property type="entry name" value="Phosphorylase Kinase, domain 1"/>
    <property type="match status" value="1"/>
</dbReference>
<dbReference type="InterPro" id="IPR049587">
    <property type="entry name" value="TNK-like_SAM"/>
</dbReference>
<evidence type="ECO:0000256" key="3">
    <source>
        <dbReference type="ARBA" id="ARBA00022679"/>
    </source>
</evidence>
<evidence type="ECO:0000256" key="1">
    <source>
        <dbReference type="ARBA" id="ARBA00011903"/>
    </source>
</evidence>
<dbReference type="Pfam" id="PF07714">
    <property type="entry name" value="PK_Tyr_Ser-Thr"/>
    <property type="match status" value="1"/>
</dbReference>
<protein>
    <recommendedName>
        <fullName evidence="1">non-specific protein-tyrosine kinase</fullName>
        <ecNumber evidence="1">2.7.10.2</ecNumber>
    </recommendedName>
</protein>
<dbReference type="InterPro" id="IPR017441">
    <property type="entry name" value="Protein_kinase_ATP_BS"/>
</dbReference>
<dbReference type="GO" id="GO:0002009">
    <property type="term" value="P:morphogenesis of an epithelium"/>
    <property type="evidence" value="ECO:0007669"/>
    <property type="project" value="UniProtKB-ARBA"/>
</dbReference>
<keyword evidence="7" id="KW-0829">Tyrosine-protein kinase</keyword>
<dbReference type="SUPFAM" id="SSF50044">
    <property type="entry name" value="SH3-domain"/>
    <property type="match status" value="1"/>
</dbReference>
<keyword evidence="6 9" id="KW-0067">ATP-binding</keyword>
<sequence>MDPEIDWLSEILQNVQLEQFYVPIRDQLQITRLAHFDYVHSDDLEKIGISKPGIRRLLDAVKKKKLQLWKRNLWNKLLGTSSNSLGTVKTDIPVRHPTPTDSGLTCLILEKDITLHAELGTGSFGVVRRGEWRIPGSPSKTLPVAVKVLKADAFSQPGIYDDFRREVEAMHSLKHVNLIKLHGVVFHPLMMVCELAPMGALLDYIRAQNGKVSLHYVTKWSEQVAAGMSHLEKNRFLHRDLACRNILLSTLDLVKIGDFGLMRALPDTDDCYVMSERRRVPFPWCAPESLRSRQFSHASDVWMFAVALWEMYTFGEEPWMGLNGSEILKLTMREGQRLSAPSACPPDVYMLMMQCWDLNPKERPTFADILRYLQMNKFETATAALSYRRQGQMSIEAGDSIILIDRRQELHWWKGQNQRTLEVGLFSMLLTYSSDFGAARFDLCELRTVVPYTYTLRERSAKLHGSSPSFSGQTNNSLSDDSSSVVLRKRRTIESTQPSTARAPHAGGKQFNYTKLVNDRTARLEADRQMRAKSLNQVREDLLIDLDLPPVTNLNTSANKCDKQNISILDQPIDVPEIDQNVQWTKQNTDSLQNYHSFTPEREKLYSNIYGAKSLDNNLSTSSFNIDTQISTQPDPFDTSQCWSSNTQNGVISRPNYDIQLDTGNIPYRSDEPFVYPTYSTTTNLDTPVYNNTINTKSQTSRPNDVYGSLSNSIYENRNFDSILEQNAASLSQISLDDRISESLNLRSKNTNSENIYANSVSNTAGPSYVGCDLTSHSGKYQDMPVYGNFEITPQQSQFVLETKDYYTKLSTASGSQSQNDYYSKNIYVPECDDESGKLKDFSESKEYSKNYSSIKYQTAPQYAYGYGVTSHDTPYDEVNDVTSIYSEIDQPNGVYANARLYDEVYESTPRPHRPAPPCPSQPK</sequence>
<keyword evidence="2" id="KW-0728">SH3 domain</keyword>
<dbReference type="GO" id="GO:0004674">
    <property type="term" value="F:protein serine/threonine kinase activity"/>
    <property type="evidence" value="ECO:0007669"/>
    <property type="project" value="UniProtKB-EC"/>
</dbReference>
<evidence type="ECO:0000256" key="7">
    <source>
        <dbReference type="ARBA" id="ARBA00023137"/>
    </source>
</evidence>
<dbReference type="PROSITE" id="PS50011">
    <property type="entry name" value="PROTEIN_KINASE_DOM"/>
    <property type="match status" value="1"/>
</dbReference>
<dbReference type="InterPro" id="IPR001452">
    <property type="entry name" value="SH3_domain"/>
</dbReference>
<evidence type="ECO:0000256" key="4">
    <source>
        <dbReference type="ARBA" id="ARBA00022741"/>
    </source>
</evidence>
<keyword evidence="13" id="KW-1185">Reference proteome</keyword>
<dbReference type="Gene3D" id="1.10.510.10">
    <property type="entry name" value="Transferase(Phosphotransferase) domain 1"/>
    <property type="match status" value="1"/>
</dbReference>
<evidence type="ECO:0000256" key="2">
    <source>
        <dbReference type="ARBA" id="ARBA00022443"/>
    </source>
</evidence>
<evidence type="ECO:0000259" key="11">
    <source>
        <dbReference type="PROSITE" id="PS50011"/>
    </source>
</evidence>
<evidence type="ECO:0000256" key="6">
    <source>
        <dbReference type="ARBA" id="ARBA00022840"/>
    </source>
</evidence>
<dbReference type="InterPro" id="IPR000719">
    <property type="entry name" value="Prot_kinase_dom"/>
</dbReference>
<dbReference type="InterPro" id="IPR008266">
    <property type="entry name" value="Tyr_kinase_AS"/>
</dbReference>
<organism evidence="12 13">
    <name type="scientific">Eumeta variegata</name>
    <name type="common">Bagworm moth</name>
    <name type="synonym">Eumeta japonica</name>
    <dbReference type="NCBI Taxonomy" id="151549"/>
    <lineage>
        <taxon>Eukaryota</taxon>
        <taxon>Metazoa</taxon>
        <taxon>Ecdysozoa</taxon>
        <taxon>Arthropoda</taxon>
        <taxon>Hexapoda</taxon>
        <taxon>Insecta</taxon>
        <taxon>Pterygota</taxon>
        <taxon>Neoptera</taxon>
        <taxon>Endopterygota</taxon>
        <taxon>Lepidoptera</taxon>
        <taxon>Glossata</taxon>
        <taxon>Ditrysia</taxon>
        <taxon>Tineoidea</taxon>
        <taxon>Psychidae</taxon>
        <taxon>Oiketicinae</taxon>
        <taxon>Eumeta</taxon>
    </lineage>
</organism>
<dbReference type="InterPro" id="IPR050198">
    <property type="entry name" value="Non-receptor_tyrosine_kinases"/>
</dbReference>
<dbReference type="PRINTS" id="PR00109">
    <property type="entry name" value="TYRKINASE"/>
</dbReference>
<dbReference type="STRING" id="151549.A0A4C1VVS5"/>